<feature type="region of interest" description="Disordered" evidence="1">
    <location>
        <begin position="18"/>
        <end position="48"/>
    </location>
</feature>
<proteinExistence type="predicted"/>
<evidence type="ECO:0000313" key="4">
    <source>
        <dbReference type="Proteomes" id="UP001286313"/>
    </source>
</evidence>
<reference evidence="3" key="1">
    <citation type="submission" date="2023-10" db="EMBL/GenBank/DDBJ databases">
        <title>Genome assemblies of two species of porcelain crab, Petrolisthes cinctipes and Petrolisthes manimaculis (Anomura: Porcellanidae).</title>
        <authorList>
            <person name="Angst P."/>
        </authorList>
    </citation>
    <scope>NUCLEOTIDE SEQUENCE</scope>
    <source>
        <strain evidence="3">PB745_01</strain>
        <tissue evidence="3">Gill</tissue>
    </source>
</reference>
<evidence type="ECO:0000256" key="2">
    <source>
        <dbReference type="SAM" id="SignalP"/>
    </source>
</evidence>
<organism evidence="3 4">
    <name type="scientific">Petrolisthes cinctipes</name>
    <name type="common">Flat porcelain crab</name>
    <dbReference type="NCBI Taxonomy" id="88211"/>
    <lineage>
        <taxon>Eukaryota</taxon>
        <taxon>Metazoa</taxon>
        <taxon>Ecdysozoa</taxon>
        <taxon>Arthropoda</taxon>
        <taxon>Crustacea</taxon>
        <taxon>Multicrustacea</taxon>
        <taxon>Malacostraca</taxon>
        <taxon>Eumalacostraca</taxon>
        <taxon>Eucarida</taxon>
        <taxon>Decapoda</taxon>
        <taxon>Pleocyemata</taxon>
        <taxon>Anomura</taxon>
        <taxon>Galatheoidea</taxon>
        <taxon>Porcellanidae</taxon>
        <taxon>Petrolisthes</taxon>
    </lineage>
</organism>
<dbReference type="EMBL" id="JAWQEG010008904">
    <property type="protein sequence ID" value="KAK3849466.1"/>
    <property type="molecule type" value="Genomic_DNA"/>
</dbReference>
<dbReference type="AlphaFoldDB" id="A0AAE1BFC8"/>
<comment type="caution">
    <text evidence="3">The sequence shown here is derived from an EMBL/GenBank/DDBJ whole genome shotgun (WGS) entry which is preliminary data.</text>
</comment>
<keyword evidence="4" id="KW-1185">Reference proteome</keyword>
<feature type="signal peptide" evidence="2">
    <location>
        <begin position="1"/>
        <end position="16"/>
    </location>
</feature>
<name>A0AAE1BFC8_PETCI</name>
<evidence type="ECO:0000256" key="1">
    <source>
        <dbReference type="SAM" id="MobiDB-lite"/>
    </source>
</evidence>
<accession>A0AAE1BFC8</accession>
<sequence length="205" mass="22217">MVVVVVLAVLAVMASGTEHHHNNNTTTTTTATTQNSPTRTQQDTPDKVPGAVVTVPVKGGTDKIEGRFFGASSTSTITDVAIVTSTVFFSCLTQAQPNIVCGGRRRRKRKLTVDLVRGVEGSSDLDTSLMEQQSAIDTDVMKATQQQHDNKDDDAAKNSKLFVTIWTVSRTTSTVTMLFTDTNTTLRLTYACRAGQQILPMNCFN</sequence>
<keyword evidence="2" id="KW-0732">Signal</keyword>
<gene>
    <name evidence="3" type="ORF">Pcinc_043784</name>
</gene>
<dbReference type="Proteomes" id="UP001286313">
    <property type="component" value="Unassembled WGS sequence"/>
</dbReference>
<protein>
    <submittedName>
        <fullName evidence="3">Uncharacterized protein</fullName>
    </submittedName>
</protein>
<evidence type="ECO:0000313" key="3">
    <source>
        <dbReference type="EMBL" id="KAK3849466.1"/>
    </source>
</evidence>
<feature type="chain" id="PRO_5042071692" evidence="2">
    <location>
        <begin position="17"/>
        <end position="205"/>
    </location>
</feature>
<feature type="compositionally biased region" description="Low complexity" evidence="1">
    <location>
        <begin position="23"/>
        <end position="40"/>
    </location>
</feature>